<dbReference type="AlphaFoldDB" id="A0A8S0XR31"/>
<evidence type="ECO:0000256" key="1">
    <source>
        <dbReference type="SAM" id="Phobius"/>
    </source>
</evidence>
<gene>
    <name evidence="3" type="ORF">AAE3_LOCUS5729</name>
</gene>
<dbReference type="Pfam" id="PF20151">
    <property type="entry name" value="DUF6533"/>
    <property type="match status" value="1"/>
</dbReference>
<feature type="domain" description="DUF6533" evidence="2">
    <location>
        <begin position="2"/>
        <end position="38"/>
    </location>
</feature>
<evidence type="ECO:0000259" key="2">
    <source>
        <dbReference type="Pfam" id="PF20151"/>
    </source>
</evidence>
<dbReference type="EMBL" id="CACVBS010000040">
    <property type="protein sequence ID" value="CAA7263577.1"/>
    <property type="molecule type" value="Genomic_DNA"/>
</dbReference>
<proteinExistence type="predicted"/>
<reference evidence="3 4" key="1">
    <citation type="submission" date="2020-01" db="EMBL/GenBank/DDBJ databases">
        <authorList>
            <person name="Gupta K D."/>
        </authorList>
    </citation>
    <scope>NUCLEOTIDE SEQUENCE [LARGE SCALE GENOMIC DNA]</scope>
</reference>
<accession>A0A8S0XR31</accession>
<protein>
    <recommendedName>
        <fullName evidence="2">DUF6533 domain-containing protein</fullName>
    </recommendedName>
</protein>
<feature type="transmembrane region" description="Helical" evidence="1">
    <location>
        <begin position="208"/>
        <end position="228"/>
    </location>
</feature>
<keyword evidence="4" id="KW-1185">Reference proteome</keyword>
<feature type="transmembrane region" description="Helical" evidence="1">
    <location>
        <begin position="94"/>
        <end position="117"/>
    </location>
</feature>
<dbReference type="InterPro" id="IPR045340">
    <property type="entry name" value="DUF6533"/>
</dbReference>
<evidence type="ECO:0000313" key="3">
    <source>
        <dbReference type="EMBL" id="CAA7263577.1"/>
    </source>
</evidence>
<dbReference type="OrthoDB" id="3350812at2759"/>
<keyword evidence="1" id="KW-0472">Membrane</keyword>
<sequence length="244" mass="28107">MFAWDYCLTMGMEIEYVWPGKWNTLKIIYLVQRYMPFIDTFYLVLWGQFGSSLSPSTCHRINNWVRALTLVGLASSEMILTLRAWAVWNRNKALSIFLPIAFAACWIPQIILTVRFVNSLGFIDAPSPFLGCFIVKANDDIVFNWALFMLWDSLVLILMIIPALKAYHFRGHSALYSTVYAEGIMYYVYLFFLSLANIILIRLKSIDVGYRLVMVTQVHFFGGIVLALNQFNFQDGTLSSLYAH</sequence>
<feature type="transmembrane region" description="Helical" evidence="1">
    <location>
        <begin position="184"/>
        <end position="201"/>
    </location>
</feature>
<comment type="caution">
    <text evidence="3">The sequence shown here is derived from an EMBL/GenBank/DDBJ whole genome shotgun (WGS) entry which is preliminary data.</text>
</comment>
<feature type="transmembrane region" description="Helical" evidence="1">
    <location>
        <begin position="142"/>
        <end position="164"/>
    </location>
</feature>
<dbReference type="Proteomes" id="UP000467700">
    <property type="component" value="Unassembled WGS sequence"/>
</dbReference>
<evidence type="ECO:0000313" key="4">
    <source>
        <dbReference type="Proteomes" id="UP000467700"/>
    </source>
</evidence>
<name>A0A8S0XR31_CYCAE</name>
<keyword evidence="1" id="KW-0812">Transmembrane</keyword>
<feature type="transmembrane region" description="Helical" evidence="1">
    <location>
        <begin position="67"/>
        <end position="88"/>
    </location>
</feature>
<keyword evidence="1" id="KW-1133">Transmembrane helix</keyword>
<feature type="transmembrane region" description="Helical" evidence="1">
    <location>
        <begin position="27"/>
        <end position="46"/>
    </location>
</feature>
<organism evidence="3 4">
    <name type="scientific">Cyclocybe aegerita</name>
    <name type="common">Black poplar mushroom</name>
    <name type="synonym">Agrocybe aegerita</name>
    <dbReference type="NCBI Taxonomy" id="1973307"/>
    <lineage>
        <taxon>Eukaryota</taxon>
        <taxon>Fungi</taxon>
        <taxon>Dikarya</taxon>
        <taxon>Basidiomycota</taxon>
        <taxon>Agaricomycotina</taxon>
        <taxon>Agaricomycetes</taxon>
        <taxon>Agaricomycetidae</taxon>
        <taxon>Agaricales</taxon>
        <taxon>Agaricineae</taxon>
        <taxon>Bolbitiaceae</taxon>
        <taxon>Cyclocybe</taxon>
    </lineage>
</organism>